<dbReference type="Proteomes" id="UP000471465">
    <property type="component" value="Unassembled WGS sequence"/>
</dbReference>
<dbReference type="Gene3D" id="2.180.10.10">
    <property type="entry name" value="RHS repeat-associated core"/>
    <property type="match status" value="1"/>
</dbReference>
<evidence type="ECO:0000313" key="1">
    <source>
        <dbReference type="EMBL" id="KAF0568615.1"/>
    </source>
</evidence>
<comment type="caution">
    <text evidence="1">The sequence shown here is derived from an EMBL/GenBank/DDBJ whole genome shotgun (WGS) entry which is preliminary data.</text>
</comment>
<proteinExistence type="predicted"/>
<dbReference type="RefSeq" id="WP_160022249.1">
    <property type="nucleotide sequence ID" value="NZ_VZIZ01000018.1"/>
</dbReference>
<dbReference type="AlphaFoldDB" id="A0A6N7BY67"/>
<sequence length="163" mass="18315">MRNTLEFSYDNQGNVTKVVDSSIDYGSVRAVTYSYDNQKNIIKQTTNDEPSVIDIEVSYNNLGLATSATETYEGFRANVQNVTNKAEYNNAGYLTKTLVDVSQNGKINQEITYSYEGSVPLKFNMPTFIDFGLSNNRAPTATSLLNKVNTRYTADMIKESYYD</sequence>
<accession>A0A6N7BY67</accession>
<organism evidence="1 2">
    <name type="scientific">Psychrobacter nivimaris</name>
    <dbReference type="NCBI Taxonomy" id="281738"/>
    <lineage>
        <taxon>Bacteria</taxon>
        <taxon>Pseudomonadati</taxon>
        <taxon>Pseudomonadota</taxon>
        <taxon>Gammaproteobacteria</taxon>
        <taxon>Moraxellales</taxon>
        <taxon>Moraxellaceae</taxon>
        <taxon>Psychrobacter</taxon>
    </lineage>
</organism>
<reference evidence="1 2" key="1">
    <citation type="submission" date="2019-09" db="EMBL/GenBank/DDBJ databases">
        <title>Draft genome sequence of Psychrobacter nivimaris LAMA 639, in search for biotechnological relevant genes.</title>
        <authorList>
            <person name="Lima A.O.S."/>
            <person name="Staloch B.E.K."/>
            <person name="Freitas R.C."/>
            <person name="Niero H."/>
            <person name="Silva M.A.C."/>
        </authorList>
    </citation>
    <scope>NUCLEOTIDE SEQUENCE [LARGE SCALE GENOMIC DNA]</scope>
    <source>
        <strain evidence="1 2">LAMA 639</strain>
    </source>
</reference>
<protein>
    <recommendedName>
        <fullName evidence="3">Rhs-family protein</fullName>
    </recommendedName>
</protein>
<keyword evidence="2" id="KW-1185">Reference proteome</keyword>
<name>A0A6N7BY67_9GAMM</name>
<evidence type="ECO:0000313" key="2">
    <source>
        <dbReference type="Proteomes" id="UP000471465"/>
    </source>
</evidence>
<evidence type="ECO:0008006" key="3">
    <source>
        <dbReference type="Google" id="ProtNLM"/>
    </source>
</evidence>
<dbReference type="EMBL" id="VZIZ01000018">
    <property type="protein sequence ID" value="KAF0568615.1"/>
    <property type="molecule type" value="Genomic_DNA"/>
</dbReference>
<gene>
    <name evidence="1" type="ORF">FQV37_823</name>
</gene>